<dbReference type="EMBL" id="LFXJ01000010">
    <property type="protein sequence ID" value="KMY29309.1"/>
    <property type="molecule type" value="Genomic_DNA"/>
</dbReference>
<dbReference type="SUPFAM" id="SSF51735">
    <property type="entry name" value="NAD(P)-binding Rossmann-fold domains"/>
    <property type="match status" value="1"/>
</dbReference>
<dbReference type="InterPro" id="IPR013120">
    <property type="entry name" value="FAR_NAD-bd"/>
</dbReference>
<proteinExistence type="predicted"/>
<protein>
    <submittedName>
        <fullName evidence="2">3-beta hydroxysteroid dehydrogenase</fullName>
    </submittedName>
</protein>
<dbReference type="GeneID" id="96600417"/>
<dbReference type="Proteomes" id="UP000037326">
    <property type="component" value="Unassembled WGS sequence"/>
</dbReference>
<comment type="caution">
    <text evidence="2">The sequence shown here is derived from an EMBL/GenBank/DDBJ whole genome shotgun (WGS) entry which is preliminary data.</text>
</comment>
<dbReference type="AlphaFoldDB" id="A0A0K9F3X9"/>
<dbReference type="GO" id="GO:0080019">
    <property type="term" value="F:alcohol-forming very long-chain fatty acyl-CoA reductase activity"/>
    <property type="evidence" value="ECO:0007669"/>
    <property type="project" value="InterPro"/>
</dbReference>
<feature type="domain" description="Thioester reductase (TE)" evidence="1">
    <location>
        <begin position="7"/>
        <end position="238"/>
    </location>
</feature>
<name>A0A0K9F3X9_9BACI</name>
<organism evidence="2 3">
    <name type="scientific">Lysinibacillus xylanilyticus</name>
    <dbReference type="NCBI Taxonomy" id="582475"/>
    <lineage>
        <taxon>Bacteria</taxon>
        <taxon>Bacillati</taxon>
        <taxon>Bacillota</taxon>
        <taxon>Bacilli</taxon>
        <taxon>Bacillales</taxon>
        <taxon>Bacillaceae</taxon>
        <taxon>Lysinibacillus</taxon>
    </lineage>
</organism>
<evidence type="ECO:0000259" key="1">
    <source>
        <dbReference type="Pfam" id="PF07993"/>
    </source>
</evidence>
<sequence length="361" mass="41448">MGVHFFTGFPGFISSQLIRELFRKNHSHEVIAIVLAGELVKANLERENIVAEFPNCSIHIVEGDITLPNLGLENQVIQVIVPQIEVLWHLAAIYDLAVPRDIAWKVNVHGTTMVNDFVRTLPNLRRYMYFSTAYVAGTREGVLRENELIRPHAFKNYYEETKYEAEHRVEDLKSEIPLTIIRPGIVRGHSETGETIKFDGPYFFLNMVDKLKYLPCIPYIGRSTSTINVVPVDYIINASTYLVDEKSAEGKTLHLTDPNPHPVQEVYRTMVKLLTNHYPKGRLPLILARISLQVLLIRKYLGVEQESLDYLTWNAKFDTSEAVSILKKGSIACPDFIQTMPRMIDFYLANKEDKRYQIQIK</sequence>
<dbReference type="InterPro" id="IPR026055">
    <property type="entry name" value="FAR"/>
</dbReference>
<dbReference type="PATRIC" id="fig|582475.4.peg.2996"/>
<dbReference type="RefSeq" id="WP_049668215.1">
    <property type="nucleotide sequence ID" value="NZ_LFXJ01000010.1"/>
</dbReference>
<dbReference type="OrthoDB" id="9807212at2"/>
<accession>A0A0K9F3X9</accession>
<evidence type="ECO:0000313" key="3">
    <source>
        <dbReference type="Proteomes" id="UP000037326"/>
    </source>
</evidence>
<dbReference type="PANTHER" id="PTHR11011">
    <property type="entry name" value="MALE STERILITY PROTEIN 2-RELATED"/>
    <property type="match status" value="1"/>
</dbReference>
<dbReference type="CDD" id="cd05263">
    <property type="entry name" value="MupV_like_SDR_e"/>
    <property type="match status" value="1"/>
</dbReference>
<dbReference type="InterPro" id="IPR036291">
    <property type="entry name" value="NAD(P)-bd_dom_sf"/>
</dbReference>
<reference evidence="3" key="1">
    <citation type="submission" date="2015-07" db="EMBL/GenBank/DDBJ databases">
        <authorList>
            <consortium name="Consortium for Microbial Forensics and Genomics (microFORGE)"/>
            <person name="Knight B.M."/>
            <person name="Roberts D.P."/>
            <person name="Lin D."/>
            <person name="Hari K."/>
            <person name="Fletcher J."/>
            <person name="Melcher U."/>
            <person name="Blagden T."/>
            <person name="Winegar R.A."/>
        </authorList>
    </citation>
    <scope>NUCLEOTIDE SEQUENCE [LARGE SCALE GENOMIC DNA]</scope>
    <source>
        <strain evidence="3">DSM 23493</strain>
    </source>
</reference>
<dbReference type="Pfam" id="PF07993">
    <property type="entry name" value="NAD_binding_4"/>
    <property type="match status" value="1"/>
</dbReference>
<evidence type="ECO:0000313" key="2">
    <source>
        <dbReference type="EMBL" id="KMY29309.1"/>
    </source>
</evidence>
<dbReference type="Gene3D" id="3.40.50.720">
    <property type="entry name" value="NAD(P)-binding Rossmann-like Domain"/>
    <property type="match status" value="1"/>
</dbReference>
<gene>
    <name evidence="2" type="ORF">ACZ11_19600</name>
</gene>